<dbReference type="InterPro" id="IPR007895">
    <property type="entry name" value="MASE1"/>
</dbReference>
<dbReference type="Pfam" id="PF00990">
    <property type="entry name" value="GGDEF"/>
    <property type="match status" value="1"/>
</dbReference>
<dbReference type="PROSITE" id="PS50887">
    <property type="entry name" value="GGDEF"/>
    <property type="match status" value="1"/>
</dbReference>
<dbReference type="HOGENOM" id="CLU_595453_0_0_7"/>
<dbReference type="EMBL" id="CP002452">
    <property type="protein sequence ID" value="ADV47166.1"/>
    <property type="molecule type" value="Genomic_DNA"/>
</dbReference>
<accession>E6X2G1</accession>
<dbReference type="AlphaFoldDB" id="E6X2G1"/>
<evidence type="ECO:0000256" key="2">
    <source>
        <dbReference type="ARBA" id="ARBA00022475"/>
    </source>
</evidence>
<evidence type="ECO:0000313" key="9">
    <source>
        <dbReference type="EMBL" id="ADV47166.1"/>
    </source>
</evidence>
<keyword evidence="10" id="KW-1185">Reference proteome</keyword>
<feature type="region of interest" description="Disordered" evidence="6">
    <location>
        <begin position="469"/>
        <end position="494"/>
    </location>
</feature>
<keyword evidence="4 7" id="KW-1133">Transmembrane helix</keyword>
<evidence type="ECO:0000256" key="4">
    <source>
        <dbReference type="ARBA" id="ARBA00022989"/>
    </source>
</evidence>
<feature type="transmembrane region" description="Helical" evidence="7">
    <location>
        <begin position="48"/>
        <end position="65"/>
    </location>
</feature>
<dbReference type="GO" id="GO:0003824">
    <property type="term" value="F:catalytic activity"/>
    <property type="evidence" value="ECO:0007669"/>
    <property type="project" value="UniProtKB-ARBA"/>
</dbReference>
<feature type="domain" description="GGDEF" evidence="8">
    <location>
        <begin position="335"/>
        <end position="468"/>
    </location>
</feature>
<feature type="transmembrane region" description="Helical" evidence="7">
    <location>
        <begin position="120"/>
        <end position="142"/>
    </location>
</feature>
<dbReference type="KEGG" id="nsa:Nitsa_1922"/>
<evidence type="ECO:0000313" key="10">
    <source>
        <dbReference type="Proteomes" id="UP000008633"/>
    </source>
</evidence>
<evidence type="ECO:0000256" key="6">
    <source>
        <dbReference type="SAM" id="MobiDB-lite"/>
    </source>
</evidence>
<protein>
    <submittedName>
        <fullName evidence="9">Diguanylate cyclase</fullName>
    </submittedName>
</protein>
<dbReference type="eggNOG" id="COG2199">
    <property type="taxonomic scope" value="Bacteria"/>
</dbReference>
<feature type="transmembrane region" description="Helical" evidence="7">
    <location>
        <begin position="85"/>
        <end position="108"/>
    </location>
</feature>
<reference evidence="9 10" key="1">
    <citation type="journal article" date="2011" name="Stand. Genomic Sci.">
        <title>Complete genome sequence of Nitratifractor salsuginis type strain (E9I37-1).</title>
        <authorList>
            <person name="Anderson I."/>
            <person name="Sikorski J."/>
            <person name="Zeytun A."/>
            <person name="Nolan M."/>
            <person name="Lapidus A."/>
            <person name="Lucas S."/>
            <person name="Hammon N."/>
            <person name="Deshpande S."/>
            <person name="Cheng J.F."/>
            <person name="Tapia R."/>
            <person name="Han C."/>
            <person name="Goodwin L."/>
            <person name="Pitluck S."/>
            <person name="Liolios K."/>
            <person name="Pagani I."/>
            <person name="Ivanova N."/>
            <person name="Huntemann M."/>
            <person name="Mavromatis K."/>
            <person name="Ovchinikova G."/>
            <person name="Pati A."/>
            <person name="Chen A."/>
            <person name="Palaniappan K."/>
            <person name="Land M."/>
            <person name="Hauser L."/>
            <person name="Brambilla E.M."/>
            <person name="Ngatchou-Djao O.D."/>
            <person name="Rohde M."/>
            <person name="Tindall B.J."/>
            <person name="Goker M."/>
            <person name="Detter J.C."/>
            <person name="Woyke T."/>
            <person name="Bristow J."/>
            <person name="Eisen J.A."/>
            <person name="Markowitz V."/>
            <person name="Hugenholtz P."/>
            <person name="Klenk H.P."/>
            <person name="Kyrpides N.C."/>
        </authorList>
    </citation>
    <scope>NUCLEOTIDE SEQUENCE [LARGE SCALE GENOMIC DNA]</scope>
    <source>
        <strain evidence="10">DSM 16511 / JCM 12458 / E9I37-1</strain>
    </source>
</reference>
<evidence type="ECO:0000256" key="5">
    <source>
        <dbReference type="ARBA" id="ARBA00023136"/>
    </source>
</evidence>
<keyword evidence="2" id="KW-1003">Cell membrane</keyword>
<organism evidence="9 10">
    <name type="scientific">Nitratifractor salsuginis (strain DSM 16511 / JCM 12458 / E9I37-1)</name>
    <dbReference type="NCBI Taxonomy" id="749222"/>
    <lineage>
        <taxon>Bacteria</taxon>
        <taxon>Pseudomonadati</taxon>
        <taxon>Campylobacterota</taxon>
        <taxon>Epsilonproteobacteria</taxon>
        <taxon>Campylobacterales</taxon>
        <taxon>Sulfurovaceae</taxon>
        <taxon>Nitratifractor</taxon>
    </lineage>
</organism>
<dbReference type="PANTHER" id="PTHR46663:SF2">
    <property type="entry name" value="GGDEF DOMAIN-CONTAINING PROTEIN"/>
    <property type="match status" value="1"/>
</dbReference>
<gene>
    <name evidence="9" type="ordered locus">Nitsa_1922</name>
</gene>
<dbReference type="InterPro" id="IPR029787">
    <property type="entry name" value="Nucleotide_cyclase"/>
</dbReference>
<evidence type="ECO:0000256" key="1">
    <source>
        <dbReference type="ARBA" id="ARBA00004651"/>
    </source>
</evidence>
<proteinExistence type="predicted"/>
<dbReference type="STRING" id="749222.Nitsa_1922"/>
<dbReference type="SMART" id="SM00267">
    <property type="entry name" value="GGDEF"/>
    <property type="match status" value="1"/>
</dbReference>
<dbReference type="Gene3D" id="3.30.70.270">
    <property type="match status" value="1"/>
</dbReference>
<keyword evidence="3 7" id="KW-0812">Transmembrane</keyword>
<sequence length="494" mass="55281">MFPVKKRLFSFSLNNKRDWIHNLCLALLYYAGGKFSFAFFYQDKIVTLTAFLPEGLALAAVLIYGPRILPGIFLGQFALALDSGLHLSASLGVALVNSAEALLAYLLAERWKLDIHLRRLKDILILIGMILFILQPFSALLGNGVLYLTGESSNRYFHLDLFYWWFGNSVGQLLLTPLLLMIYTLRPRPKVLEIFLVAGVAAGLNFVLQTAMGIESPALLLLIILPLLLGLSAVNLPYALTAALAFNLSSLILIHYGRGVFAGASGLGNTLFDLDLFIFSTTILILIFGTVFRERQEAVRELQIAYFDPLTGTLDRRHLETKITQCFQDMQIHQTLFALCYLDLDHFKSINDTYGHAIGDLVLKEVTHRIKHNLREYDELIRLGGDEFILLITRLQHIDQLHKVLDRILKALSKPFYIKGFRCIVTASIGAVFVTPEIHNTDELLNIADMAMYQAKKEGRNRYFIAQISSGESNGPSPSPAAMQLPGSEVSKQS</sequence>
<feature type="transmembrane region" description="Helical" evidence="7">
    <location>
        <begin position="191"/>
        <end position="208"/>
    </location>
</feature>
<dbReference type="InterPro" id="IPR000160">
    <property type="entry name" value="GGDEF_dom"/>
</dbReference>
<evidence type="ECO:0000259" key="8">
    <source>
        <dbReference type="PROSITE" id="PS50887"/>
    </source>
</evidence>
<feature type="transmembrane region" description="Helical" evidence="7">
    <location>
        <begin position="162"/>
        <end position="184"/>
    </location>
</feature>
<dbReference type="Pfam" id="PF05231">
    <property type="entry name" value="MASE1"/>
    <property type="match status" value="1"/>
</dbReference>
<dbReference type="InterPro" id="IPR052163">
    <property type="entry name" value="DGC-Regulatory_Protein"/>
</dbReference>
<reference evidence="10" key="2">
    <citation type="submission" date="2011-01" db="EMBL/GenBank/DDBJ databases">
        <title>The complete genome of Nitratifractor salsuginis DSM 16511.</title>
        <authorList>
            <consortium name="US DOE Joint Genome Institute (JGI-PGF)"/>
            <person name="Lucas S."/>
            <person name="Copeland A."/>
            <person name="Lapidus A."/>
            <person name="Bruce D."/>
            <person name="Goodwin L."/>
            <person name="Pitluck S."/>
            <person name="Kyrpides N."/>
            <person name="Mavromatis K."/>
            <person name="Ivanova N."/>
            <person name="Mikhailova N."/>
            <person name="Zeytun A."/>
            <person name="Detter J.C."/>
            <person name="Tapia R."/>
            <person name="Han C."/>
            <person name="Land M."/>
            <person name="Hauser L."/>
            <person name="Markowitz V."/>
            <person name="Cheng J.-F."/>
            <person name="Hugenholtz P."/>
            <person name="Woyke T."/>
            <person name="Wu D."/>
            <person name="Tindall B."/>
            <person name="Schuetze A."/>
            <person name="Brambilla E."/>
            <person name="Klenk H.-P."/>
            <person name="Eisen J.A."/>
        </authorList>
    </citation>
    <scope>NUCLEOTIDE SEQUENCE [LARGE SCALE GENOMIC DNA]</scope>
    <source>
        <strain evidence="10">DSM 16511 / JCM 12458 / E9I37-1</strain>
    </source>
</reference>
<dbReference type="NCBIfam" id="TIGR00254">
    <property type="entry name" value="GGDEF"/>
    <property type="match status" value="1"/>
</dbReference>
<feature type="transmembrane region" description="Helical" evidence="7">
    <location>
        <begin position="238"/>
        <end position="256"/>
    </location>
</feature>
<dbReference type="Proteomes" id="UP000008633">
    <property type="component" value="Chromosome"/>
</dbReference>
<dbReference type="FunFam" id="3.30.70.270:FF:000001">
    <property type="entry name" value="Diguanylate cyclase domain protein"/>
    <property type="match status" value="1"/>
</dbReference>
<dbReference type="CDD" id="cd01949">
    <property type="entry name" value="GGDEF"/>
    <property type="match status" value="1"/>
</dbReference>
<feature type="transmembrane region" description="Helical" evidence="7">
    <location>
        <begin position="20"/>
        <end position="41"/>
    </location>
</feature>
<dbReference type="PANTHER" id="PTHR46663">
    <property type="entry name" value="DIGUANYLATE CYCLASE DGCT-RELATED"/>
    <property type="match status" value="1"/>
</dbReference>
<dbReference type="InterPro" id="IPR043128">
    <property type="entry name" value="Rev_trsase/Diguanyl_cyclase"/>
</dbReference>
<comment type="subcellular location">
    <subcellularLocation>
        <location evidence="1">Cell membrane</location>
        <topology evidence="1">Multi-pass membrane protein</topology>
    </subcellularLocation>
</comment>
<dbReference type="GO" id="GO:0005886">
    <property type="term" value="C:plasma membrane"/>
    <property type="evidence" value="ECO:0007669"/>
    <property type="project" value="UniProtKB-SubCell"/>
</dbReference>
<feature type="transmembrane region" description="Helical" evidence="7">
    <location>
        <begin position="276"/>
        <end position="292"/>
    </location>
</feature>
<dbReference type="OrthoDB" id="9790367at2"/>
<evidence type="ECO:0000256" key="3">
    <source>
        <dbReference type="ARBA" id="ARBA00022692"/>
    </source>
</evidence>
<name>E6X2G1_NITSE</name>
<dbReference type="SUPFAM" id="SSF55073">
    <property type="entry name" value="Nucleotide cyclase"/>
    <property type="match status" value="1"/>
</dbReference>
<keyword evidence="5 7" id="KW-0472">Membrane</keyword>
<feature type="transmembrane region" description="Helical" evidence="7">
    <location>
        <begin position="214"/>
        <end position="231"/>
    </location>
</feature>
<evidence type="ECO:0000256" key="7">
    <source>
        <dbReference type="SAM" id="Phobius"/>
    </source>
</evidence>